<reference evidence="1 2" key="1">
    <citation type="submission" date="2016-10" db="EMBL/GenBank/DDBJ databases">
        <authorList>
            <person name="Varghese N."/>
            <person name="Submissions S."/>
        </authorList>
    </citation>
    <scope>NUCLEOTIDE SEQUENCE [LARGE SCALE GENOMIC DNA]</scope>
    <source>
        <strain evidence="1 2">DSM 1741</strain>
    </source>
</reference>
<dbReference type="SUPFAM" id="SSF53448">
    <property type="entry name" value="Nucleotide-diphospho-sugar transferases"/>
    <property type="match status" value="1"/>
</dbReference>
<dbReference type="OrthoDB" id="5470224at2"/>
<evidence type="ECO:0000313" key="1">
    <source>
        <dbReference type="EMBL" id="SFM08025.1"/>
    </source>
</evidence>
<name>A0A8G2C585_DESNO</name>
<evidence type="ECO:0000313" key="2">
    <source>
        <dbReference type="Proteomes" id="UP000199581"/>
    </source>
</evidence>
<proteinExistence type="predicted"/>
<dbReference type="AlphaFoldDB" id="A0A8G2C585"/>
<evidence type="ECO:0008006" key="3">
    <source>
        <dbReference type="Google" id="ProtNLM"/>
    </source>
</evidence>
<sequence length="241" mass="27142">MNLYTVILHYGPAARTKQLHWQLMESDPARRDRILVFDNASPEAYENAWLRGEENLYWAGALERVMGILASKGASHVWFLNNDATFVSKPPLIERACLRLARAERLVGPVGVYSPAVTANPYHPQMVERPGGQFRQVRYVDGIAPLVSVEFWKRAGGVDFGGNPYGYGVDVWFSSRTQESGFACVVDHQVVIRHKYHSTAREMEGFMARAAEAEAGYLAGRFGSDYREHVKLMAGDFREID</sequence>
<accession>A0A8G2C585</accession>
<protein>
    <recommendedName>
        <fullName evidence="3">Glycosyltransferase, GT2 family</fullName>
    </recommendedName>
</protein>
<dbReference type="InterPro" id="IPR029044">
    <property type="entry name" value="Nucleotide-diphossugar_trans"/>
</dbReference>
<dbReference type="Proteomes" id="UP000199581">
    <property type="component" value="Unassembled WGS sequence"/>
</dbReference>
<gene>
    <name evidence="1" type="ORF">SAMN05421830_113100</name>
</gene>
<organism evidence="1 2">
    <name type="scientific">Desulfomicrobium norvegicum (strain DSM 1741 / NCIMB 8310)</name>
    <name type="common">Desulfovibrio baculatus (strain Norway 4)</name>
    <name type="synonym">Desulfovibrio desulfuricans (strain Norway 4)</name>
    <dbReference type="NCBI Taxonomy" id="52561"/>
    <lineage>
        <taxon>Bacteria</taxon>
        <taxon>Pseudomonadati</taxon>
        <taxon>Thermodesulfobacteriota</taxon>
        <taxon>Desulfovibrionia</taxon>
        <taxon>Desulfovibrionales</taxon>
        <taxon>Desulfomicrobiaceae</taxon>
        <taxon>Desulfomicrobium</taxon>
    </lineage>
</organism>
<dbReference type="EMBL" id="FOTO01000013">
    <property type="protein sequence ID" value="SFM08025.1"/>
    <property type="molecule type" value="Genomic_DNA"/>
</dbReference>
<dbReference type="RefSeq" id="WP_092193796.1">
    <property type="nucleotide sequence ID" value="NZ_FOTO01000013.1"/>
</dbReference>
<comment type="caution">
    <text evidence="1">The sequence shown here is derived from an EMBL/GenBank/DDBJ whole genome shotgun (WGS) entry which is preliminary data.</text>
</comment>
<keyword evidence="2" id="KW-1185">Reference proteome</keyword>